<evidence type="ECO:0000256" key="1">
    <source>
        <dbReference type="ARBA" id="ARBA00022722"/>
    </source>
</evidence>
<feature type="domain" description="UvrD-like helicase C-terminal" evidence="16">
    <location>
        <begin position="503"/>
        <end position="794"/>
    </location>
</feature>
<dbReference type="InterPro" id="IPR011335">
    <property type="entry name" value="Restrct_endonuc-II-like"/>
</dbReference>
<keyword evidence="3 13" id="KW-0227">DNA damage</keyword>
<dbReference type="GO" id="GO:0033202">
    <property type="term" value="C:DNA helicase complex"/>
    <property type="evidence" value="ECO:0007669"/>
    <property type="project" value="TreeGrafter"/>
</dbReference>
<dbReference type="PANTHER" id="PTHR11070:SF48">
    <property type="entry name" value="ATP-DEPENDENT HELICASE_NUCLEASE SUBUNIT A"/>
    <property type="match status" value="1"/>
</dbReference>
<keyword evidence="1 13" id="KW-0540">Nuclease</keyword>
<comment type="subunit">
    <text evidence="13">Heterodimer of AddA and AddB/RexB.</text>
</comment>
<dbReference type="EC" id="5.6.2.4" evidence="13"/>
<evidence type="ECO:0000256" key="7">
    <source>
        <dbReference type="ARBA" id="ARBA00022840"/>
    </source>
</evidence>
<feature type="domain" description="UvrD-like helicase ATP-binding" evidence="15">
    <location>
        <begin position="6"/>
        <end position="476"/>
    </location>
</feature>
<dbReference type="GO" id="GO:0005524">
    <property type="term" value="F:ATP binding"/>
    <property type="evidence" value="ECO:0007669"/>
    <property type="project" value="UniProtKB-UniRule"/>
</dbReference>
<keyword evidence="2 13" id="KW-0547">Nucleotide-binding</keyword>
<evidence type="ECO:0000256" key="10">
    <source>
        <dbReference type="ARBA" id="ARBA00023235"/>
    </source>
</evidence>
<dbReference type="Proteomes" id="UP000033531">
    <property type="component" value="Unassembled WGS sequence"/>
</dbReference>
<dbReference type="InterPro" id="IPR014017">
    <property type="entry name" value="DNA_helicase_UvrD-like_C"/>
</dbReference>
<dbReference type="Pfam" id="PF13361">
    <property type="entry name" value="UvrD_C"/>
    <property type="match status" value="1"/>
</dbReference>
<dbReference type="SUPFAM" id="SSF52980">
    <property type="entry name" value="Restriction endonuclease-like"/>
    <property type="match status" value="1"/>
</dbReference>
<name>A0A0F4LDA5_9LACO</name>
<comment type="catalytic activity">
    <reaction evidence="11 13">
        <text>Couples ATP hydrolysis with the unwinding of duplex DNA by translocating in the 3'-5' direction.</text>
        <dbReference type="EC" id="5.6.2.4"/>
    </reaction>
</comment>
<evidence type="ECO:0000256" key="8">
    <source>
        <dbReference type="ARBA" id="ARBA00023125"/>
    </source>
</evidence>
<dbReference type="InterPro" id="IPR014016">
    <property type="entry name" value="UvrD-like_ATP-bd"/>
</dbReference>
<evidence type="ECO:0000313" key="17">
    <source>
        <dbReference type="EMBL" id="KJY56575.1"/>
    </source>
</evidence>
<dbReference type="Pfam" id="PF00580">
    <property type="entry name" value="UvrD-helicase"/>
    <property type="match status" value="1"/>
</dbReference>
<dbReference type="GO" id="GO:0005829">
    <property type="term" value="C:cytosol"/>
    <property type="evidence" value="ECO:0007669"/>
    <property type="project" value="TreeGrafter"/>
</dbReference>
<feature type="binding site" evidence="14">
    <location>
        <begin position="27"/>
        <end position="34"/>
    </location>
    <ligand>
        <name>ATP</name>
        <dbReference type="ChEBI" id="CHEBI:30616"/>
    </ligand>
</feature>
<dbReference type="EC" id="3.1.-.-" evidence="13"/>
<dbReference type="PROSITE" id="PS51198">
    <property type="entry name" value="UVRD_HELICASE_ATP_BIND"/>
    <property type="match status" value="1"/>
</dbReference>
<comment type="cofactor">
    <cofactor evidence="13">
        <name>Mg(2+)</name>
        <dbReference type="ChEBI" id="CHEBI:18420"/>
    </cofactor>
</comment>
<keyword evidence="4 13" id="KW-0378">Hydrolase</keyword>
<dbReference type="Gene3D" id="3.40.50.300">
    <property type="entry name" value="P-loop containing nucleotide triphosphate hydrolases"/>
    <property type="match status" value="4"/>
</dbReference>
<reference evidence="17 18" key="1">
    <citation type="submission" date="2015-01" db="EMBL/GenBank/DDBJ databases">
        <title>Comparative genomics of the lactic acid bacteria isolated from the honey bee gut.</title>
        <authorList>
            <person name="Ellegaard K.M."/>
            <person name="Tamarit D."/>
            <person name="Javelind E."/>
            <person name="Olofsson T."/>
            <person name="Andersson S.G."/>
            <person name="Vasquez A."/>
        </authorList>
    </citation>
    <scope>NUCLEOTIDE SEQUENCE [LARGE SCALE GENOMIC DNA]</scope>
    <source>
        <strain evidence="17 18">Hma8</strain>
    </source>
</reference>
<dbReference type="SUPFAM" id="SSF52540">
    <property type="entry name" value="P-loop containing nucleoside triphosphate hydrolases"/>
    <property type="match status" value="1"/>
</dbReference>
<dbReference type="NCBIfam" id="TIGR02785">
    <property type="entry name" value="addA_Gpos"/>
    <property type="match status" value="1"/>
</dbReference>
<dbReference type="RefSeq" id="WP_046324844.1">
    <property type="nucleotide sequence ID" value="NZ_JBHTMT010000001.1"/>
</dbReference>
<dbReference type="GO" id="GO:0008408">
    <property type="term" value="F:3'-5' exonuclease activity"/>
    <property type="evidence" value="ECO:0007669"/>
    <property type="project" value="UniProtKB-UniRule"/>
</dbReference>
<evidence type="ECO:0000256" key="12">
    <source>
        <dbReference type="ARBA" id="ARBA00048988"/>
    </source>
</evidence>
<dbReference type="GO" id="GO:0016887">
    <property type="term" value="F:ATP hydrolysis activity"/>
    <property type="evidence" value="ECO:0007669"/>
    <property type="project" value="RHEA"/>
</dbReference>
<dbReference type="EMBL" id="JXLI01000010">
    <property type="protein sequence ID" value="KJY56575.1"/>
    <property type="molecule type" value="Genomic_DNA"/>
</dbReference>
<evidence type="ECO:0000259" key="15">
    <source>
        <dbReference type="PROSITE" id="PS51198"/>
    </source>
</evidence>
<dbReference type="InterPro" id="IPR000212">
    <property type="entry name" value="DNA_helicase_UvrD/REP"/>
</dbReference>
<keyword evidence="9 13" id="KW-0234">DNA repair</keyword>
<comment type="catalytic activity">
    <reaction evidence="12 13">
        <text>ATP + H2O = ADP + phosphate + H(+)</text>
        <dbReference type="Rhea" id="RHEA:13065"/>
        <dbReference type="ChEBI" id="CHEBI:15377"/>
        <dbReference type="ChEBI" id="CHEBI:15378"/>
        <dbReference type="ChEBI" id="CHEBI:30616"/>
        <dbReference type="ChEBI" id="CHEBI:43474"/>
        <dbReference type="ChEBI" id="CHEBI:456216"/>
        <dbReference type="EC" id="5.6.2.4"/>
    </reaction>
</comment>
<dbReference type="Gene3D" id="3.90.320.10">
    <property type="match status" value="1"/>
</dbReference>
<dbReference type="AlphaFoldDB" id="A0A0F4LDA5"/>
<organism evidence="17 18">
    <name type="scientific">Lactobacillus melliventris</name>
    <dbReference type="NCBI Taxonomy" id="1218507"/>
    <lineage>
        <taxon>Bacteria</taxon>
        <taxon>Bacillati</taxon>
        <taxon>Bacillota</taxon>
        <taxon>Bacilli</taxon>
        <taxon>Lactobacillales</taxon>
        <taxon>Lactobacillaceae</taxon>
        <taxon>Lactobacillus</taxon>
    </lineage>
</organism>
<accession>A0A0F4LDA5</accession>
<comment type="caution">
    <text evidence="17">The sequence shown here is derived from an EMBL/GenBank/DDBJ whole genome shotgun (WGS) entry which is preliminary data.</text>
</comment>
<comment type="similarity">
    <text evidence="13">Belongs to the helicase family. AddA subfamily.</text>
</comment>
<dbReference type="Pfam" id="PF12705">
    <property type="entry name" value="PDDEXK_1"/>
    <property type="match status" value="1"/>
</dbReference>
<evidence type="ECO:0000256" key="2">
    <source>
        <dbReference type="ARBA" id="ARBA00022741"/>
    </source>
</evidence>
<dbReference type="OrthoDB" id="9810135at2"/>
<evidence type="ECO:0000256" key="13">
    <source>
        <dbReference type="HAMAP-Rule" id="MF_01451"/>
    </source>
</evidence>
<keyword evidence="7 13" id="KW-0067">ATP-binding</keyword>
<dbReference type="GO" id="GO:0003690">
    <property type="term" value="F:double-stranded DNA binding"/>
    <property type="evidence" value="ECO:0007669"/>
    <property type="project" value="UniProtKB-UniRule"/>
</dbReference>
<dbReference type="PANTHER" id="PTHR11070">
    <property type="entry name" value="UVRD / RECB / PCRA DNA HELICASE FAMILY MEMBER"/>
    <property type="match status" value="1"/>
</dbReference>
<dbReference type="InterPro" id="IPR011604">
    <property type="entry name" value="PDDEXK-like_dom_sf"/>
</dbReference>
<dbReference type="PATRIC" id="fig|1218507.3.peg.1083"/>
<dbReference type="STRING" id="1218507.JF74_09130"/>
<evidence type="ECO:0000256" key="4">
    <source>
        <dbReference type="ARBA" id="ARBA00022801"/>
    </source>
</evidence>
<evidence type="ECO:0000256" key="9">
    <source>
        <dbReference type="ARBA" id="ARBA00023204"/>
    </source>
</evidence>
<protein>
    <recommendedName>
        <fullName evidence="13">ATP-dependent helicase/nuclease subunit A</fullName>
        <ecNumber evidence="13">3.1.-.-</ecNumber>
        <ecNumber evidence="13">5.6.2.4</ecNumber>
    </recommendedName>
    <alternativeName>
        <fullName evidence="13">ATP-dependent helicase/nuclease AddA</fullName>
    </alternativeName>
    <alternativeName>
        <fullName evidence="13">DNA 3'-5' helicase AddA</fullName>
    </alternativeName>
</protein>
<sequence>MSLGEKRFTPVQQKAINDHGRDILVSASAGSGKTTVLVQRLINEILAGTSVDKLLVVTFTKAAASEMKKRIKTALLSELQKASSKSYLRQQLNLVDSANISTVDAFCLDVIHHFYYVIDVDPSFSILTDDSQAELMRERALKDIEGEFLENKDADFVAFYDNFAGDRDAQTPQNLLLDLYNYAMTKPDYRDWLKELPQKYQCGPEVVKSSLWQKAIKPYLLDLFQSLADNIAQLCQSTTMATKQLNKVKENFDLFAKCLANYLAALKNDADYDDQREKLRDCIFRGSMHKSAKWDEDVIAFYDECHSVKEAAAEQIFTSFTSFYATDEQEQLALMQKGKQIMSAIVKAELALIDHFTQLKRAENLLDFSDMEQLAYQILSQDTSASQMARSFYQNKYSEILVDEYQDINPLQEKILQLVKKDGQNNIFLVGDIKQSIYGFRQAEPSLFLHKYQEAALKENEQKEERILLSDNFRSTKPVIAIVNQVFKNVLTADFGGIDYQTESQLVYGASYYPENLPAATEILFHEKDNDENTAQDDTADDIDSAEIAMVINRIKKFTEENFLVYDKSSTNDNHLRPFKYSDIVILTRSRSNNLEIMQEFAKNNIPIMVTDAKNYFQTLELTIIMNYLRIIDNPDQDIPLVAVLRSPLFNFKEPDLSLIRIHTPKASFYNALTSYVAVGDELSQRVKDFLNQLEDLRKFAATHRISELIWSIYERTSLLEIMTSLPNGKQRRVNLEALYERAASYESAGFKGLYQFINFIERMRRSQKDLAQPLLTKEAGNSVRLMTVHGSKGLEFPIVFYLGLQHRFQMRDLSNNYIINSNSVGLTIKETQYRADTLIKAIDNVNKKRQLLEEEARILYVGMTRAKQKLILVADLKNLPKTIKKWQDQVNQHGQITLSSKLNATNPMSFIGPAIDWQKLLSQKITDINLAAETSQKLLYLQYQGENINLKEQAVPEKVEKDNVSALTEYAKKLYNFSYPFQDASHTTAYQSVSEIKKAFNDPLDAELENAHLISSTNRYLQPIDTKPDFLYQTKFTGAEIGTAMHLLLQYYDYHGSGKAEQVEEEVRQLVKQNKLNSKIVASLNLQQINWFVHSDFAQKFWENPANLQREIEFSSLLPADVLFANFSDPDAKILIHGTIDGYFSEKDGIILFDYKTDHIDHSHLELAIAKIKQKYAGQLRLYERALNSFSDQKVKAKYLILLDACQIVEVK</sequence>
<evidence type="ECO:0000256" key="14">
    <source>
        <dbReference type="PROSITE-ProRule" id="PRU00560"/>
    </source>
</evidence>
<dbReference type="GO" id="GO:0000724">
    <property type="term" value="P:double-strand break repair via homologous recombination"/>
    <property type="evidence" value="ECO:0007669"/>
    <property type="project" value="UniProtKB-UniRule"/>
</dbReference>
<evidence type="ECO:0000256" key="6">
    <source>
        <dbReference type="ARBA" id="ARBA00022839"/>
    </source>
</evidence>
<keyword evidence="6 13" id="KW-0269">Exonuclease</keyword>
<dbReference type="PROSITE" id="PS51217">
    <property type="entry name" value="UVRD_HELICASE_CTER"/>
    <property type="match status" value="1"/>
</dbReference>
<dbReference type="HAMAP" id="MF_01451">
    <property type="entry name" value="AddA"/>
    <property type="match status" value="1"/>
</dbReference>
<evidence type="ECO:0000256" key="11">
    <source>
        <dbReference type="ARBA" id="ARBA00034617"/>
    </source>
</evidence>
<keyword evidence="10 13" id="KW-0413">Isomerase</keyword>
<evidence type="ECO:0000259" key="16">
    <source>
        <dbReference type="PROSITE" id="PS51217"/>
    </source>
</evidence>
<gene>
    <name evidence="13 17" type="primary">addA</name>
    <name evidence="17" type="ORF">JF74_09130</name>
</gene>
<proteinExistence type="inferred from homology"/>
<keyword evidence="8 13" id="KW-0238">DNA-binding</keyword>
<evidence type="ECO:0000313" key="18">
    <source>
        <dbReference type="Proteomes" id="UP000033531"/>
    </source>
</evidence>
<evidence type="ECO:0000256" key="5">
    <source>
        <dbReference type="ARBA" id="ARBA00022806"/>
    </source>
</evidence>
<keyword evidence="5 13" id="KW-0347">Helicase</keyword>
<dbReference type="HOGENOM" id="CLU_001114_3_1_9"/>
<comment type="function">
    <text evidence="13">The heterodimer acts as both an ATP-dependent DNA helicase and an ATP-dependent, dual-direction single-stranded exonuclease. Recognizes the chi site generating a DNA molecule suitable for the initiation of homologous recombination. The AddA nuclease domain is required for chi fragment generation; this subunit has the helicase and 3' -&gt; 5' nuclease activities.</text>
</comment>
<dbReference type="InterPro" id="IPR038726">
    <property type="entry name" value="PDDEXK_AddAB-type"/>
</dbReference>
<dbReference type="GO" id="GO:0043138">
    <property type="term" value="F:3'-5' DNA helicase activity"/>
    <property type="evidence" value="ECO:0007669"/>
    <property type="project" value="UniProtKB-UniRule"/>
</dbReference>
<evidence type="ECO:0000256" key="3">
    <source>
        <dbReference type="ARBA" id="ARBA00022763"/>
    </source>
</evidence>
<dbReference type="InterPro" id="IPR027417">
    <property type="entry name" value="P-loop_NTPase"/>
</dbReference>
<dbReference type="InterPro" id="IPR014152">
    <property type="entry name" value="AddA"/>
</dbReference>